<dbReference type="EMBL" id="BRZA01000002">
    <property type="protein sequence ID" value="GLC88228.1"/>
    <property type="molecule type" value="Genomic_DNA"/>
</dbReference>
<organism evidence="2 3">
    <name type="scientific">Lysinibacillus piscis</name>
    <dbReference type="NCBI Taxonomy" id="2518931"/>
    <lineage>
        <taxon>Bacteria</taxon>
        <taxon>Bacillati</taxon>
        <taxon>Bacillota</taxon>
        <taxon>Bacilli</taxon>
        <taxon>Bacillales</taxon>
        <taxon>Bacillaceae</taxon>
        <taxon>Lysinibacillus</taxon>
    </lineage>
</organism>
<evidence type="ECO:0000313" key="2">
    <source>
        <dbReference type="EMBL" id="GLC88228.1"/>
    </source>
</evidence>
<dbReference type="SMART" id="SM01040">
    <property type="entry name" value="Bro-N"/>
    <property type="match status" value="1"/>
</dbReference>
<gene>
    <name evidence="2" type="ORF">LYSBPC_13550</name>
</gene>
<name>A0ABQ5NIP4_9BACI</name>
<dbReference type="Proteomes" id="UP001065593">
    <property type="component" value="Unassembled WGS sequence"/>
</dbReference>
<evidence type="ECO:0000313" key="3">
    <source>
        <dbReference type="Proteomes" id="UP001065593"/>
    </source>
</evidence>
<protein>
    <recommendedName>
        <fullName evidence="1">Bro-N domain-containing protein</fullName>
    </recommendedName>
</protein>
<dbReference type="InterPro" id="IPR003497">
    <property type="entry name" value="BRO_N_domain"/>
</dbReference>
<keyword evidence="3" id="KW-1185">Reference proteome</keyword>
<dbReference type="Pfam" id="PF02498">
    <property type="entry name" value="Bro-N"/>
    <property type="match status" value="1"/>
</dbReference>
<comment type="caution">
    <text evidence="2">The sequence shown here is derived from an EMBL/GenBank/DDBJ whole genome shotgun (WGS) entry which is preliminary data.</text>
</comment>
<dbReference type="RefSeq" id="WP_264987993.1">
    <property type="nucleotide sequence ID" value="NZ_BRZA01000002.1"/>
</dbReference>
<evidence type="ECO:0000259" key="1">
    <source>
        <dbReference type="PROSITE" id="PS51750"/>
    </source>
</evidence>
<proteinExistence type="predicted"/>
<reference evidence="2" key="1">
    <citation type="submission" date="2022-08" db="EMBL/GenBank/DDBJ databases">
        <title>Draft genome sequence of Lysinibacillus sp. strain KH24.</title>
        <authorList>
            <person name="Kanbe H."/>
            <person name="Itoh H."/>
        </authorList>
    </citation>
    <scope>NUCLEOTIDE SEQUENCE</scope>
    <source>
        <strain evidence="2">KH24</strain>
    </source>
</reference>
<sequence>MNQLQTFKGTGEYQLFEVAAKVEGGTILFEVEQVAKCLGITQKKNNIEYVRWERVNEYLPKNSPEVGKGSLIPESLVYKLAFKASNEVAEQFQDWLAIEIIPSIRQTGSYSIDTTQLSPELQMFNHLYKAIASTELKQREQAIRLEKIEYQQNELEREHENITQIVLLSPNEWKNKVNIMLNKIALARGGGEQYRLVRNESYELLEKRGHCRLNIRLENRKKEALAQGIISKAKIGKFKKIDVIADDPKLVEIYLAIVKEMAITHKIKVEGEGA</sequence>
<dbReference type="PROSITE" id="PS51750">
    <property type="entry name" value="BRO_N"/>
    <property type="match status" value="1"/>
</dbReference>
<feature type="domain" description="Bro-N" evidence="1">
    <location>
        <begin position="1"/>
        <end position="108"/>
    </location>
</feature>
<accession>A0ABQ5NIP4</accession>